<feature type="non-terminal residue" evidence="1">
    <location>
        <position position="1"/>
    </location>
</feature>
<evidence type="ECO:0000313" key="1">
    <source>
        <dbReference type="EMBL" id="MCI65817.1"/>
    </source>
</evidence>
<sequence length="31" mass="3287">PAKKTAGIHEVSETTALAAQVAQIHNMMKLP</sequence>
<proteinExistence type="predicted"/>
<dbReference type="Proteomes" id="UP000265520">
    <property type="component" value="Unassembled WGS sequence"/>
</dbReference>
<reference evidence="1 2" key="1">
    <citation type="journal article" date="2018" name="Front. Plant Sci.">
        <title>Red Clover (Trifolium pratense) and Zigzag Clover (T. medium) - A Picture of Genomic Similarities and Differences.</title>
        <authorList>
            <person name="Dluhosova J."/>
            <person name="Istvanek J."/>
            <person name="Nedelnik J."/>
            <person name="Repkova J."/>
        </authorList>
    </citation>
    <scope>NUCLEOTIDE SEQUENCE [LARGE SCALE GENOMIC DNA]</scope>
    <source>
        <strain evidence="2">cv. 10/8</strain>
        <tissue evidence="1">Leaf</tissue>
    </source>
</reference>
<name>A0A392TZ39_9FABA</name>
<keyword evidence="2" id="KW-1185">Reference proteome</keyword>
<organism evidence="1 2">
    <name type="scientific">Trifolium medium</name>
    <dbReference type="NCBI Taxonomy" id="97028"/>
    <lineage>
        <taxon>Eukaryota</taxon>
        <taxon>Viridiplantae</taxon>
        <taxon>Streptophyta</taxon>
        <taxon>Embryophyta</taxon>
        <taxon>Tracheophyta</taxon>
        <taxon>Spermatophyta</taxon>
        <taxon>Magnoliopsida</taxon>
        <taxon>eudicotyledons</taxon>
        <taxon>Gunneridae</taxon>
        <taxon>Pentapetalae</taxon>
        <taxon>rosids</taxon>
        <taxon>fabids</taxon>
        <taxon>Fabales</taxon>
        <taxon>Fabaceae</taxon>
        <taxon>Papilionoideae</taxon>
        <taxon>50 kb inversion clade</taxon>
        <taxon>NPAAA clade</taxon>
        <taxon>Hologalegina</taxon>
        <taxon>IRL clade</taxon>
        <taxon>Trifolieae</taxon>
        <taxon>Trifolium</taxon>
    </lineage>
</organism>
<dbReference type="AlphaFoldDB" id="A0A392TZ39"/>
<protein>
    <submittedName>
        <fullName evidence="1">Uncharacterized protein</fullName>
    </submittedName>
</protein>
<accession>A0A392TZ39</accession>
<dbReference type="EMBL" id="LXQA010683183">
    <property type="protein sequence ID" value="MCI65817.1"/>
    <property type="molecule type" value="Genomic_DNA"/>
</dbReference>
<comment type="caution">
    <text evidence="1">The sequence shown here is derived from an EMBL/GenBank/DDBJ whole genome shotgun (WGS) entry which is preliminary data.</text>
</comment>
<evidence type="ECO:0000313" key="2">
    <source>
        <dbReference type="Proteomes" id="UP000265520"/>
    </source>
</evidence>